<dbReference type="EMBL" id="JARVKM010000001">
    <property type="protein sequence ID" value="KAK9783568.1"/>
    <property type="molecule type" value="Genomic_DNA"/>
</dbReference>
<dbReference type="PROSITE" id="PS51891">
    <property type="entry name" value="CENP_V_GFA"/>
    <property type="match status" value="1"/>
</dbReference>
<keyword evidence="8" id="KW-1185">Reference proteome</keyword>
<protein>
    <submittedName>
        <fullName evidence="7">CENP-V/GFA domain-containing protein</fullName>
    </submittedName>
</protein>
<evidence type="ECO:0000256" key="4">
    <source>
        <dbReference type="ARBA" id="ARBA00023239"/>
    </source>
</evidence>
<dbReference type="Proteomes" id="UP001465668">
    <property type="component" value="Unassembled WGS sequence"/>
</dbReference>
<dbReference type="SUPFAM" id="SSF51316">
    <property type="entry name" value="Mss4-like"/>
    <property type="match status" value="1"/>
</dbReference>
<evidence type="ECO:0000313" key="7">
    <source>
        <dbReference type="EMBL" id="KAK9783568.1"/>
    </source>
</evidence>
<keyword evidence="2" id="KW-0479">Metal-binding</keyword>
<reference evidence="7 8" key="1">
    <citation type="submission" date="2024-02" db="EMBL/GenBank/DDBJ databases">
        <title>First draft genome assembly of two strains of Seiridium cardinale.</title>
        <authorList>
            <person name="Emiliani G."/>
            <person name="Scali E."/>
        </authorList>
    </citation>
    <scope>NUCLEOTIDE SEQUENCE [LARGE SCALE GENOMIC DNA]</scope>
    <source>
        <strain evidence="7 8">BM-138-000479</strain>
    </source>
</reference>
<comment type="caution">
    <text evidence="7">The sequence shown here is derived from an EMBL/GenBank/DDBJ whole genome shotgun (WGS) entry which is preliminary data.</text>
</comment>
<evidence type="ECO:0000313" key="8">
    <source>
        <dbReference type="Proteomes" id="UP001465668"/>
    </source>
</evidence>
<feature type="domain" description="CENP-V/GFA" evidence="6">
    <location>
        <begin position="278"/>
        <end position="396"/>
    </location>
</feature>
<dbReference type="InterPro" id="IPR006913">
    <property type="entry name" value="CENP-V/GFA"/>
</dbReference>
<evidence type="ECO:0000259" key="6">
    <source>
        <dbReference type="PROSITE" id="PS51891"/>
    </source>
</evidence>
<feature type="compositionally biased region" description="Polar residues" evidence="5">
    <location>
        <begin position="249"/>
        <end position="258"/>
    </location>
</feature>
<proteinExistence type="inferred from homology"/>
<accession>A0ABR2Y8M2</accession>
<keyword evidence="4" id="KW-0456">Lyase</keyword>
<feature type="region of interest" description="Disordered" evidence="5">
    <location>
        <begin position="233"/>
        <end position="263"/>
    </location>
</feature>
<evidence type="ECO:0000256" key="3">
    <source>
        <dbReference type="ARBA" id="ARBA00022833"/>
    </source>
</evidence>
<sequence length="422" mass="47711">MEHSESPAWIIRDPAFPELAPIQVASPGCAIPRLIDTDNCDFVAQCAEIADLSGADGIVTFLYKNDPKVLRKFLDIAEVSAFRYTWRHKNFENTGGVLPFIISRKKNIVKAGYKWGYDNNAFIDLWDLAVSYEILPNGEWKLQGLSLDGLNRPRPHEQGRKPNENGDFGFEIMKTAISSRLWQCLGQGDRHRIEVLYEEEQGPLRWRQDPENEYVTIWQYGYAIESIQIQQQLRPSEPALSNPDKTTRDANMSSINRSSTDKPWLPLGKDGFSNSRTASATCYCGTVQLEFPVEGDGMVDSFICNCTDCRKITASVFASNLIIKDDSIKHLRGQEKLTKFSQDNTIATGNTMSNYFCSVCGTLMYRVSSGFPGKSILRLGTVDDFNLHETKLKPRVEQFCKDRVAWFKGGEGVRQENGNFYC</sequence>
<evidence type="ECO:0000256" key="5">
    <source>
        <dbReference type="SAM" id="MobiDB-lite"/>
    </source>
</evidence>
<comment type="similarity">
    <text evidence="1">Belongs to the Gfa family.</text>
</comment>
<evidence type="ECO:0000256" key="1">
    <source>
        <dbReference type="ARBA" id="ARBA00005495"/>
    </source>
</evidence>
<dbReference type="PANTHER" id="PTHR33337">
    <property type="entry name" value="GFA DOMAIN-CONTAINING PROTEIN"/>
    <property type="match status" value="1"/>
</dbReference>
<evidence type="ECO:0000256" key="2">
    <source>
        <dbReference type="ARBA" id="ARBA00022723"/>
    </source>
</evidence>
<dbReference type="Pfam" id="PF04828">
    <property type="entry name" value="GFA"/>
    <property type="match status" value="1"/>
</dbReference>
<dbReference type="InterPro" id="IPR011057">
    <property type="entry name" value="Mss4-like_sf"/>
</dbReference>
<organism evidence="7 8">
    <name type="scientific">Seiridium cardinale</name>
    <dbReference type="NCBI Taxonomy" id="138064"/>
    <lineage>
        <taxon>Eukaryota</taxon>
        <taxon>Fungi</taxon>
        <taxon>Dikarya</taxon>
        <taxon>Ascomycota</taxon>
        <taxon>Pezizomycotina</taxon>
        <taxon>Sordariomycetes</taxon>
        <taxon>Xylariomycetidae</taxon>
        <taxon>Amphisphaeriales</taxon>
        <taxon>Sporocadaceae</taxon>
        <taxon>Seiridium</taxon>
    </lineage>
</organism>
<keyword evidence="3" id="KW-0862">Zinc</keyword>
<dbReference type="PANTHER" id="PTHR33337:SF8">
    <property type="entry name" value="CENP-V_GFA DOMAIN-CONTAINING PROTEIN"/>
    <property type="match status" value="1"/>
</dbReference>
<dbReference type="Gene3D" id="3.90.1590.10">
    <property type="entry name" value="glutathione-dependent formaldehyde- activating enzyme (gfa)"/>
    <property type="match status" value="1"/>
</dbReference>
<gene>
    <name evidence="7" type="ORF">SCAR479_00127</name>
</gene>
<name>A0ABR2Y8M2_9PEZI</name>